<evidence type="ECO:0000313" key="1">
    <source>
        <dbReference type="EMBL" id="EDP12839.1"/>
    </source>
</evidence>
<reference evidence="1 2" key="1">
    <citation type="submission" date="2007-08" db="EMBL/GenBank/DDBJ databases">
        <authorList>
            <person name="Fulton L."/>
            <person name="Clifton S."/>
            <person name="Fulton B."/>
            <person name="Xu J."/>
            <person name="Minx P."/>
            <person name="Pepin K.H."/>
            <person name="Johnson M."/>
            <person name="Thiruvilangam P."/>
            <person name="Bhonagiri V."/>
            <person name="Nash W.E."/>
            <person name="Mardis E.R."/>
            <person name="Wilson R.K."/>
        </authorList>
    </citation>
    <scope>NUCLEOTIDE SEQUENCE [LARGE SCALE GENOMIC DNA]</scope>
    <source>
        <strain evidence="2">ATCC BAA-613 / DSM 15670 / CCUG 46953 / JCM 12243 / WAL 16351</strain>
    </source>
</reference>
<dbReference type="Proteomes" id="UP000005396">
    <property type="component" value="Unassembled WGS sequence"/>
</dbReference>
<name>A8S4T6_ENTBW</name>
<proteinExistence type="predicted"/>
<gene>
    <name evidence="1" type="ORF">CLOBOL_07071</name>
</gene>
<dbReference type="HOGENOM" id="CLU_3267955_0_0_9"/>
<dbReference type="EMBL" id="ABCC02000069">
    <property type="protein sequence ID" value="EDP12839.1"/>
    <property type="molecule type" value="Genomic_DNA"/>
</dbReference>
<sequence length="41" mass="4634">MGIIVLYYRWNEKQKSALLHVRLTFLAAAARGARRVAEGGF</sequence>
<reference evidence="1 2" key="2">
    <citation type="submission" date="2007-09" db="EMBL/GenBank/DDBJ databases">
        <title>Draft genome sequence of Clostridium bolteae (ATCC BAA-613).</title>
        <authorList>
            <person name="Sudarsanam P."/>
            <person name="Ley R."/>
            <person name="Guruge J."/>
            <person name="Turnbaugh P.J."/>
            <person name="Mahowald M."/>
            <person name="Liep D."/>
            <person name="Gordon J."/>
        </authorList>
    </citation>
    <scope>NUCLEOTIDE SEQUENCE [LARGE SCALE GENOMIC DNA]</scope>
    <source>
        <strain evidence="2">ATCC BAA-613 / DSM 15670 / CCUG 46953 / JCM 12243 / WAL 16351</strain>
    </source>
</reference>
<accession>A8S4T6</accession>
<comment type="caution">
    <text evidence="1">The sequence shown here is derived from an EMBL/GenBank/DDBJ whole genome shotgun (WGS) entry which is preliminary data.</text>
</comment>
<dbReference type="PaxDb" id="411902-CLOBOL_07071"/>
<protein>
    <submittedName>
        <fullName evidence="1">Uncharacterized protein</fullName>
    </submittedName>
</protein>
<dbReference type="AlphaFoldDB" id="A8S4T6"/>
<organism evidence="1 2">
    <name type="scientific">Enterocloster bolteae (strain ATCC BAA-613 / DSM 15670 / CCUG 46953 / JCM 12243 / WAL 16351)</name>
    <name type="common">Clostridium bolteae</name>
    <dbReference type="NCBI Taxonomy" id="411902"/>
    <lineage>
        <taxon>Bacteria</taxon>
        <taxon>Bacillati</taxon>
        <taxon>Bacillota</taxon>
        <taxon>Clostridia</taxon>
        <taxon>Lachnospirales</taxon>
        <taxon>Lachnospiraceae</taxon>
        <taxon>Enterocloster</taxon>
    </lineage>
</organism>
<evidence type="ECO:0000313" key="2">
    <source>
        <dbReference type="Proteomes" id="UP000005396"/>
    </source>
</evidence>